<dbReference type="RefSeq" id="WP_117359182.1">
    <property type="nucleotide sequence ID" value="NZ_QURH01000329.1"/>
</dbReference>
<comment type="caution">
    <text evidence="1">The sequence shown here is derived from an EMBL/GenBank/DDBJ whole genome shotgun (WGS) entry which is preliminary data.</text>
</comment>
<dbReference type="Proteomes" id="UP000261811">
    <property type="component" value="Unassembled WGS sequence"/>
</dbReference>
<evidence type="ECO:0000313" key="1">
    <source>
        <dbReference type="EMBL" id="RFU39688.1"/>
    </source>
</evidence>
<dbReference type="Pfam" id="PF19379">
    <property type="entry name" value="DUF5954"/>
    <property type="match status" value="1"/>
</dbReference>
<reference evidence="1 2" key="1">
    <citation type="submission" date="2018-08" db="EMBL/GenBank/DDBJ databases">
        <title>Actinomadura jelena sp. nov., a novel Actinomycete isolated from soil in Chad.</title>
        <authorList>
            <person name="Shi L."/>
        </authorList>
    </citation>
    <scope>NUCLEOTIDE SEQUENCE [LARGE SCALE GENOMIC DNA]</scope>
    <source>
        <strain evidence="1 2">NEAU-G17</strain>
    </source>
</reference>
<proteinExistence type="predicted"/>
<protein>
    <recommendedName>
        <fullName evidence="3">PE-PGRS family protein</fullName>
    </recommendedName>
</protein>
<name>A0A372JK44_9ACTN</name>
<dbReference type="AlphaFoldDB" id="A0A372JK44"/>
<accession>A0A372JK44</accession>
<dbReference type="OrthoDB" id="3450280at2"/>
<dbReference type="EMBL" id="QURH01000329">
    <property type="protein sequence ID" value="RFU39688.1"/>
    <property type="molecule type" value="Genomic_DNA"/>
</dbReference>
<sequence length="334" mass="36215">MSVKAFPLMRGFDTINVSTDLEPMAAMRDADLGERIRAFPKMLPGGSPDFGSAEQVGDRWTVLCSGAGDPCSARVDLAATLRKAAGAVDGPTARGVRRETDPTTARSMLEVADRLDPEDGEPSAKDEWEIGDRRYRVIRIEKFVLINSGGMEPPRSSDAEPPEEPSLLRGHPIDPCAPVGFWEAQMRLNLAGFGPIPGTMPEQVEAEARLACRTHPGIVMLPPTYSVVEVTPEGGWEPLTGGHGPDSAKERLSGHFTQLLPMLREFQGDPASGEELADWAAAAAEIDAAPGPEWNVTICGEPRRFRIVRIGRMIRVGRDGPEPPRPSDQERYGC</sequence>
<evidence type="ECO:0008006" key="3">
    <source>
        <dbReference type="Google" id="ProtNLM"/>
    </source>
</evidence>
<keyword evidence="2" id="KW-1185">Reference proteome</keyword>
<organism evidence="1 2">
    <name type="scientific">Actinomadura logoneensis</name>
    <dbReference type="NCBI Taxonomy" id="2293572"/>
    <lineage>
        <taxon>Bacteria</taxon>
        <taxon>Bacillati</taxon>
        <taxon>Actinomycetota</taxon>
        <taxon>Actinomycetes</taxon>
        <taxon>Streptosporangiales</taxon>
        <taxon>Thermomonosporaceae</taxon>
        <taxon>Actinomadura</taxon>
    </lineage>
</organism>
<dbReference type="InterPro" id="IPR045998">
    <property type="entry name" value="DUF5954"/>
</dbReference>
<gene>
    <name evidence="1" type="ORF">DZF91_21125</name>
</gene>
<evidence type="ECO:0000313" key="2">
    <source>
        <dbReference type="Proteomes" id="UP000261811"/>
    </source>
</evidence>